<dbReference type="AlphaFoldDB" id="A0A1S8J3K8"/>
<accession>A0A1S8J3K8</accession>
<name>A0A1S8J3K8_ENTFC</name>
<comment type="caution">
    <text evidence="2">The sequence shown here is derived from an EMBL/GenBank/DDBJ whole genome shotgun (WGS) entry which is preliminary data.</text>
</comment>
<dbReference type="GO" id="GO:0005975">
    <property type="term" value="P:carbohydrate metabolic process"/>
    <property type="evidence" value="ECO:0007669"/>
    <property type="project" value="InterPro"/>
</dbReference>
<dbReference type="Pfam" id="PF07470">
    <property type="entry name" value="Glyco_hydro_88"/>
    <property type="match status" value="1"/>
</dbReference>
<protein>
    <submittedName>
        <fullName evidence="2">Glycosyl hydrolase</fullName>
    </submittedName>
</protein>
<dbReference type="InterPro" id="IPR010905">
    <property type="entry name" value="Glyco_hydro_88"/>
</dbReference>
<dbReference type="InterPro" id="IPR052043">
    <property type="entry name" value="PolySaccharide_Degr_Enz"/>
</dbReference>
<dbReference type="SUPFAM" id="SSF48208">
    <property type="entry name" value="Six-hairpin glycosidases"/>
    <property type="match status" value="1"/>
</dbReference>
<organism evidence="2 3">
    <name type="scientific">Enterococcus faecium</name>
    <name type="common">Streptococcus faecium</name>
    <dbReference type="NCBI Taxonomy" id="1352"/>
    <lineage>
        <taxon>Bacteria</taxon>
        <taxon>Bacillati</taxon>
        <taxon>Bacillota</taxon>
        <taxon>Bacilli</taxon>
        <taxon>Lactobacillales</taxon>
        <taxon>Enterococcaceae</taxon>
        <taxon>Enterococcus</taxon>
    </lineage>
</organism>
<evidence type="ECO:0000313" key="3">
    <source>
        <dbReference type="Proteomes" id="UP000191171"/>
    </source>
</evidence>
<dbReference type="GO" id="GO:0016787">
    <property type="term" value="F:hydrolase activity"/>
    <property type="evidence" value="ECO:0007669"/>
    <property type="project" value="UniProtKB-KW"/>
</dbReference>
<dbReference type="Gene3D" id="1.50.10.10">
    <property type="match status" value="1"/>
</dbReference>
<sequence length="383" mass="44832">MVFVPNPILIFKGEQIMENWSKKLAKSIMERTPRLYEEKWYKGKWSYDYGVVLKGFQLLWERTQEKIYFDFIKDNIDYFVQEDGTIRGYSVEEYNIDHVNTGKLFFLLYKETGEEKYKKAAELLSQQLANHPRTSEGAFWHKEIYPYQIWLDGLYMGSPFYAEFIQNFSEEKDYQDVLRQFEISYKHLFDPKTNLLIHAWDEKKVQPWADPKTGLSHHFWSRSIGWYLMAAADTYELLHEETDCSLLKEILEKTLAALLPYQEENSGTWYQVTTETKRKGNYLEASGSSMFVYAMAKGIRLGLLNKEEWLPQVKKSHQGLLDEFVLETKEGWLNLNKNCQVAGLGGADQRDGSYAYYISEPIICNDQKGVGAFLQALIEVEAL</sequence>
<reference evidence="2 3" key="1">
    <citation type="submission" date="2017-02" db="EMBL/GenBank/DDBJ databases">
        <title>Clonality and virulence of isolates of VRE in Hematopoietic Stem Cell Transplanted (HSCT) patients.</title>
        <authorList>
            <person name="Marchi A.P."/>
            <person name="Martins R.C."/>
            <person name="Marie S.K."/>
            <person name="Levin A.S."/>
            <person name="Costa S.F."/>
        </authorList>
    </citation>
    <scope>NUCLEOTIDE SEQUENCE [LARGE SCALE GENOMIC DNA]</scope>
    <source>
        <strain evidence="2 3">LIM1759</strain>
    </source>
</reference>
<evidence type="ECO:0000313" key="2">
    <source>
        <dbReference type="EMBL" id="OOL83156.1"/>
    </source>
</evidence>
<gene>
    <name evidence="2" type="ORF">B1P95_05250</name>
</gene>
<proteinExistence type="predicted"/>
<evidence type="ECO:0000256" key="1">
    <source>
        <dbReference type="ARBA" id="ARBA00022801"/>
    </source>
</evidence>
<dbReference type="PANTHER" id="PTHR33886:SF8">
    <property type="entry name" value="UNSATURATED RHAMNOGALACTURONAN HYDROLASE (EUROFUNG)"/>
    <property type="match status" value="1"/>
</dbReference>
<dbReference type="Proteomes" id="UP000191171">
    <property type="component" value="Unassembled WGS sequence"/>
</dbReference>
<dbReference type="InterPro" id="IPR008928">
    <property type="entry name" value="6-hairpin_glycosidase_sf"/>
</dbReference>
<dbReference type="EMBL" id="MVGJ01000023">
    <property type="protein sequence ID" value="OOL83156.1"/>
    <property type="molecule type" value="Genomic_DNA"/>
</dbReference>
<dbReference type="PANTHER" id="PTHR33886">
    <property type="entry name" value="UNSATURATED RHAMNOGALACTURONAN HYDROLASE (EUROFUNG)"/>
    <property type="match status" value="1"/>
</dbReference>
<dbReference type="InterPro" id="IPR012341">
    <property type="entry name" value="6hp_glycosidase-like_sf"/>
</dbReference>
<keyword evidence="1 2" id="KW-0378">Hydrolase</keyword>